<dbReference type="Proteomes" id="UP000178622">
    <property type="component" value="Unassembled WGS sequence"/>
</dbReference>
<evidence type="ECO:0000256" key="1">
    <source>
        <dbReference type="SAM" id="SignalP"/>
    </source>
</evidence>
<dbReference type="InterPro" id="IPR058243">
    <property type="entry name" value="Phage_VG64"/>
</dbReference>
<dbReference type="PROSITE" id="PS51257">
    <property type="entry name" value="PROKAR_LIPOPROTEIN"/>
    <property type="match status" value="1"/>
</dbReference>
<evidence type="ECO:0000313" key="3">
    <source>
        <dbReference type="Proteomes" id="UP000178622"/>
    </source>
</evidence>
<dbReference type="AlphaFoldDB" id="A0A1E8GMS2"/>
<accession>A0A1E8GMS2</accession>
<keyword evidence="3" id="KW-1185">Reference proteome</keyword>
<feature type="signal peptide" evidence="1">
    <location>
        <begin position="1"/>
        <end position="20"/>
    </location>
</feature>
<gene>
    <name evidence="2" type="ORF">BG261_02880</name>
</gene>
<organism evidence="2 3">
    <name type="scientific">Floricoccus tropicus</name>
    <dbReference type="NCBI Taxonomy" id="1859473"/>
    <lineage>
        <taxon>Bacteria</taxon>
        <taxon>Bacillati</taxon>
        <taxon>Bacillota</taxon>
        <taxon>Bacilli</taxon>
        <taxon>Lactobacillales</taxon>
        <taxon>Streptococcaceae</taxon>
        <taxon>Floricoccus</taxon>
    </lineage>
</organism>
<dbReference type="EMBL" id="MKIR01000012">
    <property type="protein sequence ID" value="OFI49540.1"/>
    <property type="molecule type" value="Genomic_DNA"/>
</dbReference>
<reference evidence="3" key="1">
    <citation type="submission" date="2016-09" db="EMBL/GenBank/DDBJ databases">
        <title>Draft genome sequence of a novel species of the family Streptococcaceae isolated from flowers.</title>
        <authorList>
            <person name="Chuah L.-O."/>
            <person name="Yap K.-P."/>
            <person name="Thong K.L."/>
            <person name="Liong M.T."/>
            <person name="Ahmad R."/>
            <person name="Rusul G."/>
        </authorList>
    </citation>
    <scope>NUCLEOTIDE SEQUENCE [LARGE SCALE GENOMIC DNA]</scope>
    <source>
        <strain evidence="3">DF1</strain>
    </source>
</reference>
<proteinExistence type="predicted"/>
<keyword evidence="1" id="KW-0732">Signal</keyword>
<evidence type="ECO:0000313" key="2">
    <source>
        <dbReference type="EMBL" id="OFI49540.1"/>
    </source>
</evidence>
<feature type="chain" id="PRO_5039229808" evidence="1">
    <location>
        <begin position="21"/>
        <end position="131"/>
    </location>
</feature>
<sequence>MKRNKLVILMSSVIMIFLLAGCESQASKVSYNVSQEADNFNVVRRVAIINTRTDKVEFEVIGRISVDTSDKTKLVIVAETEKEVYKKHLINLTDWNMYVVEDLEGAKVNKYKYEVNYMPESIVPYTLTKKD</sequence>
<dbReference type="OrthoDB" id="1643293at2"/>
<dbReference type="STRING" id="1859473.BG261_02880"/>
<dbReference type="Pfam" id="PF25682">
    <property type="entry name" value="Phage_VG64"/>
    <property type="match status" value="1"/>
</dbReference>
<comment type="caution">
    <text evidence="2">The sequence shown here is derived from an EMBL/GenBank/DDBJ whole genome shotgun (WGS) entry which is preliminary data.</text>
</comment>
<name>A0A1E8GMS2_9LACT</name>
<protein>
    <submittedName>
        <fullName evidence="2">Uncharacterized protein</fullName>
    </submittedName>
</protein>